<keyword evidence="7" id="KW-1133">Transmembrane helix</keyword>
<reference evidence="11" key="1">
    <citation type="submission" date="2022-08" db="EMBL/GenBank/DDBJ databases">
        <title>Novel sulphate-reducing endosymbionts in the free-living metamonad Anaeramoeba.</title>
        <authorList>
            <person name="Jerlstrom-Hultqvist J."/>
            <person name="Cepicka I."/>
            <person name="Gallot-Lavallee L."/>
            <person name="Salas-Leiva D."/>
            <person name="Curtis B.A."/>
            <person name="Zahonova K."/>
            <person name="Pipaliya S."/>
            <person name="Dacks J."/>
            <person name="Roger A.J."/>
        </authorList>
    </citation>
    <scope>NUCLEOTIDE SEQUENCE</scope>
    <source>
        <strain evidence="11">Busselton2</strain>
    </source>
</reference>
<keyword evidence="4" id="KW-0337">GPI-anchor biosynthesis</keyword>
<comment type="similarity">
    <text evidence="3">Belongs to the PIGS family.</text>
</comment>
<evidence type="ECO:0000256" key="4">
    <source>
        <dbReference type="ARBA" id="ARBA00022502"/>
    </source>
</evidence>
<name>A0AAV8A6I8_9EUKA</name>
<feature type="region of interest" description="Disordered" evidence="10">
    <location>
        <begin position="82"/>
        <end position="102"/>
    </location>
</feature>
<evidence type="ECO:0000256" key="8">
    <source>
        <dbReference type="ARBA" id="ARBA00023136"/>
    </source>
</evidence>
<gene>
    <name evidence="11" type="ORF">M0812_00859</name>
</gene>
<keyword evidence="9" id="KW-0325">Glycoprotein</keyword>
<dbReference type="GO" id="GO:0006506">
    <property type="term" value="P:GPI anchor biosynthetic process"/>
    <property type="evidence" value="ECO:0007669"/>
    <property type="project" value="UniProtKB-KW"/>
</dbReference>
<comment type="pathway">
    <text evidence="2">Glycolipid biosynthesis; glycosylphosphatidylinositol-anchor biosynthesis.</text>
</comment>
<dbReference type="GO" id="GO:0042765">
    <property type="term" value="C:GPI-anchor transamidase complex"/>
    <property type="evidence" value="ECO:0007669"/>
    <property type="project" value="InterPro"/>
</dbReference>
<protein>
    <submittedName>
        <fullName evidence="11">Gpi transamidase component pig-s</fullName>
    </submittedName>
</protein>
<dbReference type="PANTHER" id="PTHR21072:SF13">
    <property type="entry name" value="GPI TRANSAMIDASE COMPONENT PIG-S"/>
    <property type="match status" value="1"/>
</dbReference>
<proteinExistence type="inferred from homology"/>
<evidence type="ECO:0000256" key="6">
    <source>
        <dbReference type="ARBA" id="ARBA00022824"/>
    </source>
</evidence>
<keyword evidence="5" id="KW-0812">Transmembrane</keyword>
<dbReference type="GO" id="GO:0016255">
    <property type="term" value="P:attachment of GPI anchor to protein"/>
    <property type="evidence" value="ECO:0007669"/>
    <property type="project" value="InterPro"/>
</dbReference>
<dbReference type="EMBL" id="JANTQA010000015">
    <property type="protein sequence ID" value="KAJ3448380.1"/>
    <property type="molecule type" value="Genomic_DNA"/>
</dbReference>
<evidence type="ECO:0000256" key="7">
    <source>
        <dbReference type="ARBA" id="ARBA00022989"/>
    </source>
</evidence>
<evidence type="ECO:0000256" key="3">
    <source>
        <dbReference type="ARBA" id="ARBA00005316"/>
    </source>
</evidence>
<evidence type="ECO:0000313" key="11">
    <source>
        <dbReference type="EMBL" id="KAJ3448380.1"/>
    </source>
</evidence>
<dbReference type="PANTHER" id="PTHR21072">
    <property type="entry name" value="GPI TRANSAMIDASE COMPONENT PIG-S"/>
    <property type="match status" value="1"/>
</dbReference>
<comment type="subcellular location">
    <subcellularLocation>
        <location evidence="1">Endoplasmic reticulum membrane</location>
        <topology evidence="1">Multi-pass membrane protein</topology>
    </subcellularLocation>
</comment>
<sequence length="474" mass="55488">MNTTLKVLLSLLFVIFCGSPIWYHTMTVHQAKLPKNKLLDISSSANPKINTQIKLLFAEGIFKTSNEESFLSQVKKESLSFQKENGKEQENAQKKEKEKKNNRGIFEPKNTLVLLNLPKLSEGIYLPPNGRLLWINLGESKNENQVLGEIKEFFSIFNCITNTTKFTTQTDDLHISFILLNQDPRRRVLNWEFEKAFNFYLQPTFEKMNTRFSEITFDSEMITYVDLEQFHIRKYEAINQNNEKEVHSYISKNTLRRVIQIGEWSSSIATNKPVLRFILFVPGQKFTPLFINKNSNKDRDAFIVPGIGGISIYNLNNSETKLLNENDLRRPFLVFANQLRLFLGIRNLKKYNYYDPSNIIHDIELDMLILDTLIKNLNEAKHSLLSLHTLIKELPYMEIPEEIRIHIQNAISEIQDSESYMNKKNYKSAYFSSKREIDDCNMAFFNPFIPPSFILKCKTDLLFISQSFFQCWHH</sequence>
<evidence type="ECO:0000256" key="9">
    <source>
        <dbReference type="ARBA" id="ARBA00023180"/>
    </source>
</evidence>
<feature type="compositionally biased region" description="Basic and acidic residues" evidence="10">
    <location>
        <begin position="82"/>
        <end position="101"/>
    </location>
</feature>
<evidence type="ECO:0000256" key="5">
    <source>
        <dbReference type="ARBA" id="ARBA00022692"/>
    </source>
</evidence>
<evidence type="ECO:0000256" key="2">
    <source>
        <dbReference type="ARBA" id="ARBA00004687"/>
    </source>
</evidence>
<organism evidence="11 12">
    <name type="scientific">Anaeramoeba flamelloides</name>
    <dbReference type="NCBI Taxonomy" id="1746091"/>
    <lineage>
        <taxon>Eukaryota</taxon>
        <taxon>Metamonada</taxon>
        <taxon>Anaeramoebidae</taxon>
        <taxon>Anaeramoeba</taxon>
    </lineage>
</organism>
<dbReference type="Proteomes" id="UP001146793">
    <property type="component" value="Unassembled WGS sequence"/>
</dbReference>
<comment type="caution">
    <text evidence="11">The sequence shown here is derived from an EMBL/GenBank/DDBJ whole genome shotgun (WGS) entry which is preliminary data.</text>
</comment>
<keyword evidence="6" id="KW-0256">Endoplasmic reticulum</keyword>
<dbReference type="Pfam" id="PF10510">
    <property type="entry name" value="PIG-S"/>
    <property type="match status" value="1"/>
</dbReference>
<keyword evidence="8" id="KW-0472">Membrane</keyword>
<dbReference type="InterPro" id="IPR019540">
    <property type="entry name" value="PtdIno-glycan_biosynth_class_S"/>
</dbReference>
<accession>A0AAV8A6I8</accession>
<dbReference type="AlphaFoldDB" id="A0AAV8A6I8"/>
<evidence type="ECO:0000256" key="1">
    <source>
        <dbReference type="ARBA" id="ARBA00004477"/>
    </source>
</evidence>
<evidence type="ECO:0000256" key="10">
    <source>
        <dbReference type="SAM" id="MobiDB-lite"/>
    </source>
</evidence>
<evidence type="ECO:0000313" key="12">
    <source>
        <dbReference type="Proteomes" id="UP001146793"/>
    </source>
</evidence>